<protein>
    <recommendedName>
        <fullName evidence="3">DUF7924 domain-containing protein</fullName>
    </recommendedName>
</protein>
<proteinExistence type="predicted"/>
<feature type="compositionally biased region" description="Low complexity" evidence="1">
    <location>
        <begin position="200"/>
        <end position="222"/>
    </location>
</feature>
<sequence length="691" mass="76620">MTYVMKPTKHKRLRDQLGLYPDPLKFELDKIRCNPIKERLATFLCRFESTRSDLDVSLSSDIVQAIFSTGVTADSGAQPTTCLLYIHLVHPRPRSKAMNTKVLCPKPQRPHKRALADIDPDAFPVSKHGQRSESPHPPRRPSSQRLDDLDLQVTRSGSAPPWPTCAPGDQHCRPQLPTDSPVEAWISAVFTPDPRPISHPGGRPSTCSSSGTSQSGSRPGTSHPLYRGTLYNNYITLDYSGRQMPEELRTFASTQILKQRESPQLGDEAVSRVIDMAEELADSTEGPTAKLIRTDMFPFERPGIVEGGNSPWSTVALPNNPEYQYDVSAPEPDTYFGYPTNQRSGWSYAQSNVITHPMARPYAQPARGNTFPFLMVERQSETAGGTIYVAENQAAGSEAGTHTSSSLTDTIAFTIAMSHREAIFYLHWYSEADHRFYMSYLKSYSSMETRDIRACNNTVKNIIDHGLGARRTAIGTALEALFPFPQQWKQARLPSTTSSTPATSFTEEAAEQEKEGRRRSKTYLPYGQVPPPRQDLRRGTFVSLPSAIMRTGLSGQTKDTHSVYVTVHLPPGLLSSCLFVHEPQDFLVCPERAGRLDAGKPPPTLPLMLIQHLFEEGLEGTARDGLRHPGYRPIELSLDYIEEAPIAVVLVIILGFVGVIVLVKICLVIAVNIGIDDYRHGVNIVLTSELL</sequence>
<organism evidence="4 5">
    <name type="scientific">Amylocarpus encephaloides</name>
    <dbReference type="NCBI Taxonomy" id="45428"/>
    <lineage>
        <taxon>Eukaryota</taxon>
        <taxon>Fungi</taxon>
        <taxon>Dikarya</taxon>
        <taxon>Ascomycota</taxon>
        <taxon>Pezizomycotina</taxon>
        <taxon>Leotiomycetes</taxon>
        <taxon>Helotiales</taxon>
        <taxon>Helotiales incertae sedis</taxon>
        <taxon>Amylocarpus</taxon>
    </lineage>
</organism>
<dbReference type="PANTHER" id="PTHR42470">
    <property type="entry name" value="VAST DOMAIN-CONTAINING PROTEIN"/>
    <property type="match status" value="1"/>
</dbReference>
<keyword evidence="2" id="KW-1133">Transmembrane helix</keyword>
<keyword evidence="2" id="KW-0472">Membrane</keyword>
<evidence type="ECO:0000313" key="4">
    <source>
        <dbReference type="EMBL" id="KAG9233357.1"/>
    </source>
</evidence>
<keyword evidence="2" id="KW-0812">Transmembrane</keyword>
<evidence type="ECO:0000256" key="2">
    <source>
        <dbReference type="SAM" id="Phobius"/>
    </source>
</evidence>
<keyword evidence="5" id="KW-1185">Reference proteome</keyword>
<accession>A0A9P7YHM2</accession>
<dbReference type="OrthoDB" id="5426775at2759"/>
<evidence type="ECO:0000256" key="1">
    <source>
        <dbReference type="SAM" id="MobiDB-lite"/>
    </source>
</evidence>
<dbReference type="AlphaFoldDB" id="A0A9P7YHM2"/>
<dbReference type="PANTHER" id="PTHR42470:SF1">
    <property type="entry name" value="VAST DOMAIN-CONTAINING PROTEIN"/>
    <property type="match status" value="1"/>
</dbReference>
<feature type="region of interest" description="Disordered" evidence="1">
    <location>
        <begin position="191"/>
        <end position="227"/>
    </location>
</feature>
<dbReference type="EMBL" id="MU251504">
    <property type="protein sequence ID" value="KAG9233357.1"/>
    <property type="molecule type" value="Genomic_DNA"/>
</dbReference>
<comment type="caution">
    <text evidence="4">The sequence shown here is derived from an EMBL/GenBank/DDBJ whole genome shotgun (WGS) entry which is preliminary data.</text>
</comment>
<dbReference type="Proteomes" id="UP000824998">
    <property type="component" value="Unassembled WGS sequence"/>
</dbReference>
<dbReference type="Pfam" id="PF25545">
    <property type="entry name" value="DUF7924"/>
    <property type="match status" value="1"/>
</dbReference>
<evidence type="ECO:0000259" key="3">
    <source>
        <dbReference type="Pfam" id="PF25545"/>
    </source>
</evidence>
<feature type="region of interest" description="Disordered" evidence="1">
    <location>
        <begin position="492"/>
        <end position="537"/>
    </location>
</feature>
<reference evidence="4" key="1">
    <citation type="journal article" date="2021" name="IMA Fungus">
        <title>Genomic characterization of three marine fungi, including Emericellopsis atlantica sp. nov. with signatures of a generalist lifestyle and marine biomass degradation.</title>
        <authorList>
            <person name="Hagestad O.C."/>
            <person name="Hou L."/>
            <person name="Andersen J.H."/>
            <person name="Hansen E.H."/>
            <person name="Altermark B."/>
            <person name="Li C."/>
            <person name="Kuhnert E."/>
            <person name="Cox R.J."/>
            <person name="Crous P.W."/>
            <person name="Spatafora J.W."/>
            <person name="Lail K."/>
            <person name="Amirebrahimi M."/>
            <person name="Lipzen A."/>
            <person name="Pangilinan J."/>
            <person name="Andreopoulos W."/>
            <person name="Hayes R.D."/>
            <person name="Ng V."/>
            <person name="Grigoriev I.V."/>
            <person name="Jackson S.A."/>
            <person name="Sutton T.D.S."/>
            <person name="Dobson A.D.W."/>
            <person name="Rama T."/>
        </authorList>
    </citation>
    <scope>NUCLEOTIDE SEQUENCE</scope>
    <source>
        <strain evidence="4">TRa018bII</strain>
    </source>
</reference>
<feature type="region of interest" description="Disordered" evidence="1">
    <location>
        <begin position="121"/>
        <end position="178"/>
    </location>
</feature>
<evidence type="ECO:0000313" key="5">
    <source>
        <dbReference type="Proteomes" id="UP000824998"/>
    </source>
</evidence>
<feature type="compositionally biased region" description="Low complexity" evidence="1">
    <location>
        <begin position="494"/>
        <end position="507"/>
    </location>
</feature>
<feature type="transmembrane region" description="Helical" evidence="2">
    <location>
        <begin position="646"/>
        <end position="671"/>
    </location>
</feature>
<feature type="domain" description="DUF7924" evidence="3">
    <location>
        <begin position="318"/>
        <end position="478"/>
    </location>
</feature>
<gene>
    <name evidence="4" type="ORF">BJ875DRAFT_442313</name>
</gene>
<dbReference type="InterPro" id="IPR057684">
    <property type="entry name" value="DUF7924"/>
</dbReference>
<name>A0A9P7YHM2_9HELO</name>